<feature type="compositionally biased region" description="Low complexity" evidence="2">
    <location>
        <begin position="642"/>
        <end position="653"/>
    </location>
</feature>
<dbReference type="GO" id="GO:0016787">
    <property type="term" value="F:hydrolase activity"/>
    <property type="evidence" value="ECO:0007669"/>
    <property type="project" value="InterPro"/>
</dbReference>
<evidence type="ECO:0000256" key="1">
    <source>
        <dbReference type="SAM" id="Coils"/>
    </source>
</evidence>
<evidence type="ECO:0000256" key="2">
    <source>
        <dbReference type="SAM" id="MobiDB-lite"/>
    </source>
</evidence>
<feature type="compositionally biased region" description="Low complexity" evidence="2">
    <location>
        <begin position="313"/>
        <end position="326"/>
    </location>
</feature>
<keyword evidence="1" id="KW-0175">Coiled coil</keyword>
<feature type="compositionally biased region" description="Basic residues" evidence="2">
    <location>
        <begin position="700"/>
        <end position="709"/>
    </location>
</feature>
<feature type="compositionally biased region" description="Basic and acidic residues" evidence="2">
    <location>
        <begin position="556"/>
        <end position="569"/>
    </location>
</feature>
<feature type="compositionally biased region" description="Basic residues" evidence="2">
    <location>
        <begin position="629"/>
        <end position="641"/>
    </location>
</feature>
<feature type="compositionally biased region" description="Polar residues" evidence="2">
    <location>
        <begin position="333"/>
        <end position="355"/>
    </location>
</feature>
<feature type="compositionally biased region" description="Basic and acidic residues" evidence="2">
    <location>
        <begin position="595"/>
        <end position="606"/>
    </location>
</feature>
<feature type="region of interest" description="Disordered" evidence="2">
    <location>
        <begin position="516"/>
        <end position="665"/>
    </location>
</feature>
<feature type="compositionally biased region" description="Basic residues" evidence="2">
    <location>
        <begin position="190"/>
        <end position="200"/>
    </location>
</feature>
<evidence type="ECO:0000313" key="3">
    <source>
        <dbReference type="Proteomes" id="UP000095282"/>
    </source>
</evidence>
<dbReference type="Proteomes" id="UP000095282">
    <property type="component" value="Unplaced"/>
</dbReference>
<dbReference type="STRING" id="1561998.A0A1I7U7G6"/>
<keyword evidence="3" id="KW-1185">Reference proteome</keyword>
<dbReference type="Pfam" id="PF01674">
    <property type="entry name" value="Lipase_2"/>
    <property type="match status" value="1"/>
</dbReference>
<feature type="region of interest" description="Disordered" evidence="2">
    <location>
        <begin position="438"/>
        <end position="479"/>
    </location>
</feature>
<dbReference type="GO" id="GO:0016042">
    <property type="term" value="P:lipid catabolic process"/>
    <property type="evidence" value="ECO:0007669"/>
    <property type="project" value="InterPro"/>
</dbReference>
<feature type="compositionally biased region" description="Polar residues" evidence="2">
    <location>
        <begin position="438"/>
        <end position="472"/>
    </location>
</feature>
<feature type="region of interest" description="Disordered" evidence="2">
    <location>
        <begin position="186"/>
        <end position="355"/>
    </location>
</feature>
<feature type="coiled-coil region" evidence="1">
    <location>
        <begin position="89"/>
        <end position="116"/>
    </location>
</feature>
<sequence length="1351" mass="153471">MQPASSDTRLREAPLRTQSVPPTKPRAFSQTSVTDVMAHNMALAFGTSCFAGLNSLSMPQPSCAPQVEQAAPSAPLAAPRLETEEQLLEVEIEKILKKEEIKMEETENEAEHLQEYNPTETVAQARPYRDPILIAQSLEEAWKSVYNEQLKTSFSMGTSVKDILCSEWYRDQLTLKLQNCDDLPLALKGTRPRRTGRKKKETSIPELIATYMANPPPSRPTQKKTHQRHLLPVKVQKQTISQEVPSQSHQSQRQPQNRLQNHPQHDPQHQLQNQSQNQTQHHLQQLPQHPLQHQIQHHSQQHPQQHSQHHSLHYPQQQPQNHSQNHVQHHNDFYNQTSNLSNNIPPQHEPVQTQQQTIIGQDYIEVPQSHQGQGTSQFSLMSQPETRTAVYTQPTAIDPRMNLSLGDFIAQSSNLTLQLQQEELLKATSAAAMILQPSISQQPTNNNRGNSLLTPDLSSAQLTPTGNRSGTPNILRKFRGNEGCSSPAYSEKGLLHSSTSSPSKIHLTNNLEAVESAQSYLQPQTTPETPRRRERKQKLVSDHHYQSSQLYSLLQDDQKPEEKKKEPGRELTYFMNMDSQPETSNETGSIMWGEAEIKIEIPEEKYTPPQKKRGRPRKDRVANVPQQPRKTKGPYKPRQPKQPKQQKVAHQPQSIPEKKTGQNDYETAEMERKALLQALPSNLQDAIKAQKVMDKEEKKTPRKYVKKPKQPSVEEEEDAVNSVAASLQFLQSIANMNSAMLFAGLNPALLTDSPLTPLSPPIVPVPQIAQQIYPEAIQHSPQYFNQQLVNKVVPHVVPQFKAPAKPKAAPKKENIAKDQLILPPPTATAVATSGTPLIINFYEKTPQIEAAHVWTDDSGPLVPQSMYQKINSAEFIEQEKTSPPVYKPKIITKAALKYIPEPIRAENETEYGQQGDGTDQLNPPPPWMSAKNAERRKAPLLNRNIPKVTKPVVMKPVKTVATTLKQKLTSRQLILMMNNFAQQLKEFEFSMFTSKHRSTELVSMEESEVSRIINGKFDQLVQTCVSAVFEEDGPSHLITHSKEQPAFRLKINWKSRDSEPRWLLWHETHVTNCVKHVKKAMVKQKMAEVDKMTTRIERQVDKIKNPRAKHTVDLLSQQIEQIHGNLLSKLNSFKESFRIPIGKAFKHKLKAIEDRLARWISIKNKYRQTKVENFTLAWKAATDNYTAAVDSADKEVKMLIMLRSYQNLTDALEMNDALVDVCMIASRLQVLYFHAFGVFKQMVDVVESRIVVQCLEDTEQFLVLAESKVKLLEDKAEIDKLNMINLYMQADKMNVERGDDLIGDGNMVWGRPTSEIPLSDGNKIYKNFTHMETKLNTAADQFFIITQLTIP</sequence>
<protein>
    <submittedName>
        <fullName evidence="4">Myb-like domain-containing protein</fullName>
    </submittedName>
</protein>
<feature type="compositionally biased region" description="Basic residues" evidence="2">
    <location>
        <begin position="221"/>
        <end position="231"/>
    </location>
</feature>
<organism evidence="3 4">
    <name type="scientific">Caenorhabditis tropicalis</name>
    <dbReference type="NCBI Taxonomy" id="1561998"/>
    <lineage>
        <taxon>Eukaryota</taxon>
        <taxon>Metazoa</taxon>
        <taxon>Ecdysozoa</taxon>
        <taxon>Nematoda</taxon>
        <taxon>Chromadorea</taxon>
        <taxon>Rhabditida</taxon>
        <taxon>Rhabditina</taxon>
        <taxon>Rhabditomorpha</taxon>
        <taxon>Rhabditoidea</taxon>
        <taxon>Rhabditidae</taxon>
        <taxon>Peloderinae</taxon>
        <taxon>Caenorhabditis</taxon>
    </lineage>
</organism>
<proteinExistence type="predicted"/>
<dbReference type="InterPro" id="IPR002918">
    <property type="entry name" value="Lipase_EstA/Esterase_EstB"/>
</dbReference>
<feature type="compositionally biased region" description="Low complexity" evidence="2">
    <location>
        <begin position="245"/>
        <end position="262"/>
    </location>
</feature>
<feature type="compositionally biased region" description="Polar residues" evidence="2">
    <location>
        <begin position="577"/>
        <end position="588"/>
    </location>
</feature>
<evidence type="ECO:0000313" key="4">
    <source>
        <dbReference type="WBParaSite" id="Csp11.Scaffold629.g15628.t3"/>
    </source>
</evidence>
<feature type="region of interest" description="Disordered" evidence="2">
    <location>
        <begin position="1"/>
        <end position="27"/>
    </location>
</feature>
<dbReference type="WBParaSite" id="Csp11.Scaffold629.g15628.t3">
    <property type="protein sequence ID" value="Csp11.Scaffold629.g15628.t3"/>
    <property type="gene ID" value="Csp11.Scaffold629.g15628"/>
</dbReference>
<feature type="region of interest" description="Disordered" evidence="2">
    <location>
        <begin position="692"/>
        <end position="717"/>
    </location>
</feature>
<name>A0A1I7U7G6_9PELO</name>
<reference evidence="4" key="1">
    <citation type="submission" date="2016-11" db="UniProtKB">
        <authorList>
            <consortium name="WormBaseParasite"/>
        </authorList>
    </citation>
    <scope>IDENTIFICATION</scope>
</reference>
<accession>A0A1I7U7G6</accession>
<feature type="compositionally biased region" description="Low complexity" evidence="2">
    <location>
        <begin position="269"/>
        <end position="294"/>
    </location>
</feature>